<evidence type="ECO:0000313" key="2">
    <source>
        <dbReference type="EMBL" id="ORY31448.1"/>
    </source>
</evidence>
<dbReference type="EMBL" id="MCFC01000015">
    <property type="protein sequence ID" value="ORY31448.1"/>
    <property type="molecule type" value="Genomic_DNA"/>
</dbReference>
<evidence type="ECO:0008006" key="4">
    <source>
        <dbReference type="Google" id="ProtNLM"/>
    </source>
</evidence>
<dbReference type="OrthoDB" id="2581067at2759"/>
<sequence length="191" mass="20659">MLVALFALLLLPFSFAGTVSTIYWPISSPDTNNPWIVGQKNLLAWKTGGGSGVESFDIQLHNWNKTIMNGFIPIALRVPMERLPTGRHNYGGEIEVDLDLDMPTGEGFSLIFMNTLHGQVYTKSKPFSILASTPDNYTSPDLPTATVTATITTLPNPQQEYAVTLNGIDPDATATTTTNFAGVAGNGQARR</sequence>
<evidence type="ECO:0000256" key="1">
    <source>
        <dbReference type="SAM" id="SignalP"/>
    </source>
</evidence>
<organism evidence="2 3">
    <name type="scientific">Naematelia encephala</name>
    <dbReference type="NCBI Taxonomy" id="71784"/>
    <lineage>
        <taxon>Eukaryota</taxon>
        <taxon>Fungi</taxon>
        <taxon>Dikarya</taxon>
        <taxon>Basidiomycota</taxon>
        <taxon>Agaricomycotina</taxon>
        <taxon>Tremellomycetes</taxon>
        <taxon>Tremellales</taxon>
        <taxon>Naemateliaceae</taxon>
        <taxon>Naematelia</taxon>
    </lineage>
</organism>
<dbReference type="AlphaFoldDB" id="A0A1Y2B9D0"/>
<protein>
    <recommendedName>
        <fullName evidence="4">Ser-Thr-rich glycosyl-phosphatidyl-inositol-anchored membrane family-domain-containing protein</fullName>
    </recommendedName>
</protein>
<reference evidence="2 3" key="1">
    <citation type="submission" date="2016-07" db="EMBL/GenBank/DDBJ databases">
        <title>Pervasive Adenine N6-methylation of Active Genes in Fungi.</title>
        <authorList>
            <consortium name="DOE Joint Genome Institute"/>
            <person name="Mondo S.J."/>
            <person name="Dannebaum R.O."/>
            <person name="Kuo R.C."/>
            <person name="Labutti K."/>
            <person name="Haridas S."/>
            <person name="Kuo A."/>
            <person name="Salamov A."/>
            <person name="Ahrendt S.R."/>
            <person name="Lipzen A."/>
            <person name="Sullivan W."/>
            <person name="Andreopoulos W.B."/>
            <person name="Clum A."/>
            <person name="Lindquist E."/>
            <person name="Daum C."/>
            <person name="Ramamoorthy G.K."/>
            <person name="Gryganskyi A."/>
            <person name="Culley D."/>
            <person name="Magnuson J.K."/>
            <person name="James T.Y."/>
            <person name="O'Malley M.A."/>
            <person name="Stajich J.E."/>
            <person name="Spatafora J.W."/>
            <person name="Visel A."/>
            <person name="Grigoriev I.V."/>
        </authorList>
    </citation>
    <scope>NUCLEOTIDE SEQUENCE [LARGE SCALE GENOMIC DNA]</scope>
    <source>
        <strain evidence="2 3">68-887.2</strain>
    </source>
</reference>
<evidence type="ECO:0000313" key="3">
    <source>
        <dbReference type="Proteomes" id="UP000193986"/>
    </source>
</evidence>
<dbReference type="STRING" id="71784.A0A1Y2B9D0"/>
<keyword evidence="3" id="KW-1185">Reference proteome</keyword>
<feature type="signal peptide" evidence="1">
    <location>
        <begin position="1"/>
        <end position="16"/>
    </location>
</feature>
<dbReference type="Proteomes" id="UP000193986">
    <property type="component" value="Unassembled WGS sequence"/>
</dbReference>
<accession>A0A1Y2B9D0</accession>
<comment type="caution">
    <text evidence="2">The sequence shown here is derived from an EMBL/GenBank/DDBJ whole genome shotgun (WGS) entry which is preliminary data.</text>
</comment>
<feature type="chain" id="PRO_5012598539" description="Ser-Thr-rich glycosyl-phosphatidyl-inositol-anchored membrane family-domain-containing protein" evidence="1">
    <location>
        <begin position="17"/>
        <end position="191"/>
    </location>
</feature>
<name>A0A1Y2B9D0_9TREE</name>
<dbReference type="InParanoid" id="A0A1Y2B9D0"/>
<proteinExistence type="predicted"/>
<keyword evidence="1" id="KW-0732">Signal</keyword>
<gene>
    <name evidence="2" type="ORF">BCR39DRAFT_526817</name>
</gene>